<dbReference type="Pfam" id="PF08349">
    <property type="entry name" value="DUF1722"/>
    <property type="match status" value="1"/>
</dbReference>
<feature type="domain" description="DUF1722" evidence="1">
    <location>
        <begin position="205"/>
        <end position="322"/>
    </location>
</feature>
<dbReference type="AlphaFoldDB" id="A0A2X2C384"/>
<dbReference type="RefSeq" id="WP_151252849.1">
    <property type="nucleotide sequence ID" value="NZ_CAXOHV010000011.1"/>
</dbReference>
<accession>A0A2X2C384</accession>
<reference evidence="2 3" key="1">
    <citation type="submission" date="2018-06" db="EMBL/GenBank/DDBJ databases">
        <authorList>
            <consortium name="Pathogen Informatics"/>
            <person name="Doyle S."/>
        </authorList>
    </citation>
    <scope>NUCLEOTIDE SEQUENCE [LARGE SCALE GENOMIC DNA]</scope>
    <source>
        <strain evidence="2 3">NCTC10975</strain>
    </source>
</reference>
<evidence type="ECO:0000313" key="2">
    <source>
        <dbReference type="EMBL" id="SPY94595.1"/>
    </source>
</evidence>
<proteinExistence type="predicted"/>
<dbReference type="PIRSF" id="PIRSF037004">
    <property type="entry name" value="UCP037004"/>
    <property type="match status" value="1"/>
</dbReference>
<sequence length="331" mass="38644">MPKTLMSLKQNDFTHKKIIVGISSCLLGDKVRFDGGHKCCHLAADELSEFFEYQSTCPEMAIGLPTPRPALRLVQSKTGEVRLKFSNGSEGDLTQMMNDYSIEYLRRFNQFSGYIVCAKSPSCGLERVWVYDPIGNGNKKSGTGIFTENLKRIMPWLPIEEDGRLNDPYIRENFITRVFALNELNQLKINNFTRQALIDFHTRYKLLLLAHSQPLYRQLGRFVANNKDWDSLETFFVEYRNRFMALLQHQATRRNHTNVLMHVQGYFKQDLTSKQRQALSQLILEYRQGIQPLLAPLTLINHYLSEYPDNYLSKQKYFYPYPQSLRLRYGL</sequence>
<dbReference type="Pfam" id="PF04463">
    <property type="entry name" value="2-thiour_desulf"/>
    <property type="match status" value="1"/>
</dbReference>
<protein>
    <submittedName>
        <fullName evidence="2">Uncharacterized conserved protein</fullName>
    </submittedName>
</protein>
<name>A0A2X2C384_PROMI</name>
<dbReference type="Proteomes" id="UP000251485">
    <property type="component" value="Unassembled WGS sequence"/>
</dbReference>
<dbReference type="InterPro" id="IPR013560">
    <property type="entry name" value="DUF1722"/>
</dbReference>
<evidence type="ECO:0000259" key="1">
    <source>
        <dbReference type="Pfam" id="PF08349"/>
    </source>
</evidence>
<organism evidence="2 3">
    <name type="scientific">Proteus mirabilis</name>
    <dbReference type="NCBI Taxonomy" id="584"/>
    <lineage>
        <taxon>Bacteria</taxon>
        <taxon>Pseudomonadati</taxon>
        <taxon>Pseudomonadota</taxon>
        <taxon>Gammaproteobacteria</taxon>
        <taxon>Enterobacterales</taxon>
        <taxon>Morganellaceae</taxon>
        <taxon>Proteus</taxon>
    </lineage>
</organism>
<dbReference type="PANTHER" id="PTHR30087:SF0">
    <property type="entry name" value="INNER MEMBRANE PROTEIN"/>
    <property type="match status" value="1"/>
</dbReference>
<gene>
    <name evidence="2" type="ORF">NCTC10975_00940</name>
</gene>
<dbReference type="InterPro" id="IPR007553">
    <property type="entry name" value="2-thiour_desulf"/>
</dbReference>
<evidence type="ECO:0000313" key="3">
    <source>
        <dbReference type="Proteomes" id="UP000251485"/>
    </source>
</evidence>
<dbReference type="PANTHER" id="PTHR30087">
    <property type="entry name" value="INNER MEMBRANE PROTEIN"/>
    <property type="match status" value="1"/>
</dbReference>
<dbReference type="InterPro" id="IPR017087">
    <property type="entry name" value="UCP037004"/>
</dbReference>
<dbReference type="EMBL" id="UAUE01000003">
    <property type="protein sequence ID" value="SPY94595.1"/>
    <property type="molecule type" value="Genomic_DNA"/>
</dbReference>